<proteinExistence type="predicted"/>
<dbReference type="GO" id="GO:0032587">
    <property type="term" value="C:ruffle membrane"/>
    <property type="evidence" value="ECO:0007669"/>
    <property type="project" value="TreeGrafter"/>
</dbReference>
<dbReference type="Proteomes" id="UP000762676">
    <property type="component" value="Unassembled WGS sequence"/>
</dbReference>
<sequence length="576" mass="67523">MVVSRKETPPNININDTKLQQRDQFKYLGALISSVGRDTTEITSRIAQSKTMFKRMKNILTNPHMSIETRKRVLECYIEPIMVYGCETWIISKQTRGRPEQLKAGEIMASVMVNGGPPTPDMLEVMRLLEMGLVTTIFFYRKRPERRTLKVKLESRQLMWIKNQTSRPEGIANLRDVKEFRWGKNSKDFEKWPDDSKKVDSRMSFTIYFGNDFKLKSLSVVANDLEEFNHWRKGLDYLVRETKDAHYQLQLERWLRKEFYLMEKIGSYVVTLKNLKAWLPRINCKMSVNKLRERFQEFDSDSRGEINYEQFAALYHKLVHVPSIVDDHHDRFFEAIGEDKRMTAESFQQFLVEEQKDQRACDIGYVKHAMLEFLDDQVRAAGGLFFTPQEFTEFLFSQHNSVFDSKYNTITQDMNQPLNFYWIASSHNTYLTGDQLYSSSSPEAYARALRMGCRCLELDCWDGPDGYPNIYHGHTLTSKIKFLDVLKTINDHAWITSEYPLILSIENHCSLSQQRNMAIAFRDTFGDKLLVEPISKDASMMPSPNELKYKIILKHKKLPEWVDGNEWRYAVSSEDT</sequence>
<comment type="caution">
    <text evidence="5">The sequence shown here is derived from an EMBL/GenBank/DDBJ whole genome shotgun (WGS) entry which is preliminary data.</text>
</comment>
<dbReference type="GO" id="GO:0016042">
    <property type="term" value="P:lipid catabolic process"/>
    <property type="evidence" value="ECO:0007669"/>
    <property type="project" value="UniProtKB-KW"/>
</dbReference>
<dbReference type="CDD" id="cd13362">
    <property type="entry name" value="PH_PLC_gamma"/>
    <property type="match status" value="1"/>
</dbReference>
<feature type="domain" description="EF-hand" evidence="4">
    <location>
        <begin position="286"/>
        <end position="321"/>
    </location>
</feature>
<gene>
    <name evidence="5" type="ORF">ElyMa_000022800</name>
</gene>
<dbReference type="InterPro" id="IPR011993">
    <property type="entry name" value="PH-like_dom_sf"/>
</dbReference>
<dbReference type="Pfam" id="PF00388">
    <property type="entry name" value="PI-PLC-X"/>
    <property type="match status" value="1"/>
</dbReference>
<dbReference type="InterPro" id="IPR000909">
    <property type="entry name" value="PLipase_C_PInositol-sp_X_dom"/>
</dbReference>
<dbReference type="InterPro" id="IPR001192">
    <property type="entry name" value="PI-PLC_fam"/>
</dbReference>
<feature type="domain" description="PH" evidence="3">
    <location>
        <begin position="127"/>
        <end position="240"/>
    </location>
</feature>
<dbReference type="SMART" id="SM00148">
    <property type="entry name" value="PLCXc"/>
    <property type="match status" value="1"/>
</dbReference>
<dbReference type="GO" id="GO:0048015">
    <property type="term" value="P:phosphatidylinositol-mediated signaling"/>
    <property type="evidence" value="ECO:0007669"/>
    <property type="project" value="TreeGrafter"/>
</dbReference>
<evidence type="ECO:0000259" key="4">
    <source>
        <dbReference type="PROSITE" id="PS50222"/>
    </source>
</evidence>
<accession>A0AAV4EB66</accession>
<dbReference type="GO" id="GO:0004435">
    <property type="term" value="F:phosphatidylinositol-4,5-bisphosphate phospholipase C activity"/>
    <property type="evidence" value="ECO:0007669"/>
    <property type="project" value="UniProtKB-EC"/>
</dbReference>
<dbReference type="CDD" id="cd16201">
    <property type="entry name" value="EFh_PI-PLCgamma"/>
    <property type="match status" value="1"/>
</dbReference>
<dbReference type="InterPro" id="IPR011992">
    <property type="entry name" value="EF-hand-dom_pair"/>
</dbReference>
<dbReference type="SUPFAM" id="SSF50729">
    <property type="entry name" value="PH domain-like"/>
    <property type="match status" value="1"/>
</dbReference>
<dbReference type="PANTHER" id="PTHR10336:SF159">
    <property type="entry name" value="1-PHOSPHATIDYLINOSITOL 4,5-BISPHOSPHATE PHOSPHODIESTERASE GAMMA"/>
    <property type="match status" value="1"/>
</dbReference>
<name>A0AAV4EB66_9GAST</name>
<dbReference type="GO" id="GO:0046488">
    <property type="term" value="P:phosphatidylinositol metabolic process"/>
    <property type="evidence" value="ECO:0007669"/>
    <property type="project" value="TreeGrafter"/>
</dbReference>
<dbReference type="InterPro" id="IPR057061">
    <property type="entry name" value="PLCG_EF-hand_2"/>
</dbReference>
<dbReference type="GO" id="GO:0051209">
    <property type="term" value="P:release of sequestered calcium ion into cytosol"/>
    <property type="evidence" value="ECO:0007669"/>
    <property type="project" value="TreeGrafter"/>
</dbReference>
<dbReference type="GO" id="GO:0010634">
    <property type="term" value="P:positive regulation of epithelial cell migration"/>
    <property type="evidence" value="ECO:0007669"/>
    <property type="project" value="TreeGrafter"/>
</dbReference>
<dbReference type="Gene3D" id="2.30.29.30">
    <property type="entry name" value="Pleckstrin-homology domain (PH domain)/Phosphotyrosine-binding domain (PTB)"/>
    <property type="match status" value="1"/>
</dbReference>
<dbReference type="InterPro" id="IPR002048">
    <property type="entry name" value="EF_hand_dom"/>
</dbReference>
<feature type="non-terminal residue" evidence="5">
    <location>
        <position position="576"/>
    </location>
</feature>
<dbReference type="EC" id="3.1.4.11" evidence="2"/>
<dbReference type="PROSITE" id="PS50222">
    <property type="entry name" value="EF_HAND_2"/>
    <property type="match status" value="1"/>
</dbReference>
<keyword evidence="6" id="KW-1185">Reference proteome</keyword>
<dbReference type="InterPro" id="IPR056586">
    <property type="entry name" value="EF-hand_PLCG1"/>
</dbReference>
<dbReference type="PROSITE" id="PS50007">
    <property type="entry name" value="PIPLC_X_DOMAIN"/>
    <property type="match status" value="1"/>
</dbReference>
<organism evidence="5 6">
    <name type="scientific">Elysia marginata</name>
    <dbReference type="NCBI Taxonomy" id="1093978"/>
    <lineage>
        <taxon>Eukaryota</taxon>
        <taxon>Metazoa</taxon>
        <taxon>Spiralia</taxon>
        <taxon>Lophotrochozoa</taxon>
        <taxon>Mollusca</taxon>
        <taxon>Gastropoda</taxon>
        <taxon>Heterobranchia</taxon>
        <taxon>Euthyneura</taxon>
        <taxon>Panpulmonata</taxon>
        <taxon>Sacoglossa</taxon>
        <taxon>Placobranchoidea</taxon>
        <taxon>Plakobranchidae</taxon>
        <taxon>Elysia</taxon>
    </lineage>
</organism>
<dbReference type="SUPFAM" id="SSF47473">
    <property type="entry name" value="EF-hand"/>
    <property type="match status" value="1"/>
</dbReference>
<evidence type="ECO:0000256" key="1">
    <source>
        <dbReference type="ARBA" id="ARBA00023674"/>
    </source>
</evidence>
<keyword evidence="2" id="KW-0443">Lipid metabolism</keyword>
<dbReference type="AlphaFoldDB" id="A0AAV4EB66"/>
<keyword evidence="2" id="KW-0442">Lipid degradation</keyword>
<keyword evidence="2" id="KW-0378">Hydrolase</keyword>
<dbReference type="Pfam" id="PF23583">
    <property type="entry name" value="EF_HAND_2_PLCG"/>
    <property type="match status" value="1"/>
</dbReference>
<dbReference type="GO" id="GO:0005509">
    <property type="term" value="F:calcium ion binding"/>
    <property type="evidence" value="ECO:0007669"/>
    <property type="project" value="InterPro"/>
</dbReference>
<dbReference type="EMBL" id="BMAT01000035">
    <property type="protein sequence ID" value="GFR58183.1"/>
    <property type="molecule type" value="Genomic_DNA"/>
</dbReference>
<dbReference type="CDD" id="cd08592">
    <property type="entry name" value="PI-PLCc_gamma"/>
    <property type="match status" value="1"/>
</dbReference>
<dbReference type="PROSITE" id="PS50003">
    <property type="entry name" value="PH_DOMAIN"/>
    <property type="match status" value="1"/>
</dbReference>
<dbReference type="Pfam" id="PF23329">
    <property type="entry name" value="EF_HAND_1_PLCG"/>
    <property type="match status" value="1"/>
</dbReference>
<dbReference type="Gene3D" id="1.10.238.10">
    <property type="entry name" value="EF-hand"/>
    <property type="match status" value="2"/>
</dbReference>
<dbReference type="SUPFAM" id="SSF51695">
    <property type="entry name" value="PLC-like phosphodiesterases"/>
    <property type="match status" value="1"/>
</dbReference>
<reference evidence="5 6" key="1">
    <citation type="journal article" date="2021" name="Elife">
        <title>Chloroplast acquisition without the gene transfer in kleptoplastic sea slugs, Plakobranchus ocellatus.</title>
        <authorList>
            <person name="Maeda T."/>
            <person name="Takahashi S."/>
            <person name="Yoshida T."/>
            <person name="Shimamura S."/>
            <person name="Takaki Y."/>
            <person name="Nagai Y."/>
            <person name="Toyoda A."/>
            <person name="Suzuki Y."/>
            <person name="Arimoto A."/>
            <person name="Ishii H."/>
            <person name="Satoh N."/>
            <person name="Nishiyama T."/>
            <person name="Hasebe M."/>
            <person name="Maruyama T."/>
            <person name="Minagawa J."/>
            <person name="Obokata J."/>
            <person name="Shigenobu S."/>
        </authorList>
    </citation>
    <scope>NUCLEOTIDE SEQUENCE [LARGE SCALE GENOMIC DNA]</scope>
</reference>
<evidence type="ECO:0000259" key="3">
    <source>
        <dbReference type="PROSITE" id="PS50003"/>
    </source>
</evidence>
<protein>
    <recommendedName>
        <fullName evidence="2">Phosphoinositide phospholipase C</fullName>
        <ecNumber evidence="2">3.1.4.11</ecNumber>
    </recommendedName>
</protein>
<evidence type="ECO:0000313" key="5">
    <source>
        <dbReference type="EMBL" id="GFR58183.1"/>
    </source>
</evidence>
<comment type="catalytic activity">
    <reaction evidence="1">
        <text>a 1,2-diacyl-sn-glycero-3-phospho-(1D-myo-inositol-4,5-bisphosphate) + H2O = 1D-myo-inositol 1,4,5-trisphosphate + a 1,2-diacyl-sn-glycerol + H(+)</text>
        <dbReference type="Rhea" id="RHEA:33179"/>
        <dbReference type="ChEBI" id="CHEBI:15377"/>
        <dbReference type="ChEBI" id="CHEBI:15378"/>
        <dbReference type="ChEBI" id="CHEBI:17815"/>
        <dbReference type="ChEBI" id="CHEBI:58456"/>
        <dbReference type="ChEBI" id="CHEBI:203600"/>
        <dbReference type="EC" id="3.1.4.11"/>
    </reaction>
    <physiologicalReaction direction="left-to-right" evidence="1">
        <dbReference type="Rhea" id="RHEA:33180"/>
    </physiologicalReaction>
</comment>
<evidence type="ECO:0000256" key="2">
    <source>
        <dbReference type="RuleBase" id="RU361133"/>
    </source>
</evidence>
<evidence type="ECO:0000313" key="6">
    <source>
        <dbReference type="Proteomes" id="UP000762676"/>
    </source>
</evidence>
<dbReference type="PRINTS" id="PR00390">
    <property type="entry name" value="PHPHLIPASEC"/>
</dbReference>
<dbReference type="PANTHER" id="PTHR10336">
    <property type="entry name" value="PHOSPHOINOSITIDE-SPECIFIC PHOSPHOLIPASE C FAMILY PROTEIN"/>
    <property type="match status" value="1"/>
</dbReference>
<dbReference type="InterPro" id="IPR017946">
    <property type="entry name" value="PLC-like_Pdiesterase_TIM-brl"/>
</dbReference>
<dbReference type="Gene3D" id="3.20.20.190">
    <property type="entry name" value="Phosphatidylinositol (PI) phosphodiesterase"/>
    <property type="match status" value="1"/>
</dbReference>
<dbReference type="InterPro" id="IPR001849">
    <property type="entry name" value="PH_domain"/>
</dbReference>